<dbReference type="Pfam" id="PF03372">
    <property type="entry name" value="Exo_endo_phos"/>
    <property type="match status" value="1"/>
</dbReference>
<evidence type="ECO:0000256" key="9">
    <source>
        <dbReference type="ARBA" id="ARBA00022842"/>
    </source>
</evidence>
<comment type="pathway">
    <text evidence="3">Sphingolipid metabolism.</text>
</comment>
<dbReference type="GO" id="GO:0004767">
    <property type="term" value="F:sphingomyelin phosphodiesterase activity"/>
    <property type="evidence" value="ECO:0007669"/>
    <property type="project" value="UniProtKB-EC"/>
</dbReference>
<evidence type="ECO:0000256" key="3">
    <source>
        <dbReference type="ARBA" id="ARBA00004991"/>
    </source>
</evidence>
<keyword evidence="12" id="KW-0443">Lipid metabolism</keyword>
<name>A0A653BW18_CALMS</name>
<dbReference type="GO" id="GO:0006665">
    <property type="term" value="P:sphingolipid metabolic process"/>
    <property type="evidence" value="ECO:0007669"/>
    <property type="project" value="UniProtKB-KW"/>
</dbReference>
<evidence type="ECO:0000256" key="12">
    <source>
        <dbReference type="ARBA" id="ARBA00023098"/>
    </source>
</evidence>
<keyword evidence="9" id="KW-0460">Magnesium</keyword>
<comment type="pathway">
    <text evidence="2">Lipid metabolism; sphingolipid metabolism.</text>
</comment>
<comment type="similarity">
    <text evidence="4">Belongs to the neutral sphingomyelinase family.</text>
</comment>
<evidence type="ECO:0000256" key="11">
    <source>
        <dbReference type="ARBA" id="ARBA00022989"/>
    </source>
</evidence>
<evidence type="ECO:0000256" key="7">
    <source>
        <dbReference type="ARBA" id="ARBA00022723"/>
    </source>
</evidence>
<dbReference type="GO" id="GO:0016020">
    <property type="term" value="C:membrane"/>
    <property type="evidence" value="ECO:0007669"/>
    <property type="project" value="UniProtKB-SubCell"/>
</dbReference>
<accession>A0A653BW18</accession>
<feature type="domain" description="Endonuclease/exonuclease/phosphatase" evidence="15">
    <location>
        <begin position="138"/>
        <end position="373"/>
    </location>
</feature>
<keyword evidence="13 14" id="KW-0472">Membrane</keyword>
<keyword evidence="10" id="KW-0746">Sphingolipid metabolism</keyword>
<evidence type="ECO:0000256" key="8">
    <source>
        <dbReference type="ARBA" id="ARBA00022801"/>
    </source>
</evidence>
<proteinExistence type="inferred from homology"/>
<dbReference type="OrthoDB" id="387657at2759"/>
<dbReference type="InterPro" id="IPR005135">
    <property type="entry name" value="Endo/exonuclease/phosphatase"/>
</dbReference>
<evidence type="ECO:0000313" key="16">
    <source>
        <dbReference type="EMBL" id="VEN39835.1"/>
    </source>
</evidence>
<evidence type="ECO:0000256" key="13">
    <source>
        <dbReference type="ARBA" id="ARBA00023136"/>
    </source>
</evidence>
<dbReference type="EMBL" id="CAACVG010006020">
    <property type="protein sequence ID" value="VEN39835.1"/>
    <property type="molecule type" value="Genomic_DNA"/>
</dbReference>
<reference evidence="16 17" key="1">
    <citation type="submission" date="2019-01" db="EMBL/GenBank/DDBJ databases">
        <authorList>
            <person name="Sayadi A."/>
        </authorList>
    </citation>
    <scope>NUCLEOTIDE SEQUENCE [LARGE SCALE GENOMIC DNA]</scope>
</reference>
<dbReference type="Proteomes" id="UP000410492">
    <property type="component" value="Unassembled WGS sequence"/>
</dbReference>
<dbReference type="AlphaFoldDB" id="A0A653BW18"/>
<evidence type="ECO:0000259" key="15">
    <source>
        <dbReference type="Pfam" id="PF03372"/>
    </source>
</evidence>
<dbReference type="PANTHER" id="PTHR16320:SF24">
    <property type="entry name" value="PHOSPHODIESTERASE, PUTATIVE-RELATED"/>
    <property type="match status" value="1"/>
</dbReference>
<evidence type="ECO:0000256" key="6">
    <source>
        <dbReference type="ARBA" id="ARBA00022692"/>
    </source>
</evidence>
<keyword evidence="7" id="KW-0479">Metal-binding</keyword>
<dbReference type="InterPro" id="IPR036691">
    <property type="entry name" value="Endo/exonu/phosph_ase_sf"/>
</dbReference>
<evidence type="ECO:0000256" key="10">
    <source>
        <dbReference type="ARBA" id="ARBA00022919"/>
    </source>
</evidence>
<evidence type="ECO:0000256" key="1">
    <source>
        <dbReference type="ARBA" id="ARBA00004141"/>
    </source>
</evidence>
<keyword evidence="8" id="KW-0378">Hydrolase</keyword>
<dbReference type="PANTHER" id="PTHR16320">
    <property type="entry name" value="SPHINGOMYELINASE FAMILY MEMBER"/>
    <property type="match status" value="1"/>
</dbReference>
<evidence type="ECO:0000256" key="2">
    <source>
        <dbReference type="ARBA" id="ARBA00004760"/>
    </source>
</evidence>
<dbReference type="Gene3D" id="3.60.10.10">
    <property type="entry name" value="Endonuclease/exonuclease/phosphatase"/>
    <property type="match status" value="1"/>
</dbReference>
<evidence type="ECO:0000256" key="5">
    <source>
        <dbReference type="ARBA" id="ARBA00012369"/>
    </source>
</evidence>
<feature type="transmembrane region" description="Helical" evidence="14">
    <location>
        <begin position="445"/>
        <end position="470"/>
    </location>
</feature>
<keyword evidence="6 14" id="KW-0812">Transmembrane</keyword>
<sequence>MRTIANAMPKMHSTKRGQSPIYHTTIPISIKDLLYRAALVDVIYDTRGMLSMPSDNGSAAAHCHLLYISPLSLGCPFRVQKFLFPAVSAVEVFIRKPGQGALTGCYYPEPAETRGIPIPLVCKNRKERIKAIAETLSFGWYDVVCLQEVWSNKDYFFIKDTVTNVLPFSHYFHSGVMGSGICIFSKYPIQDTFFHQWPLNGYIHKIHHADWFGGKGVGLCKLTVDNYTVHVYSAHLHAVYNQNFDEYEAHRILQAYDTAQFISLTSEGADLVILAGDLNTEPGDLAYKLMLNVAGLVDSFLVAERMLNADKHGTCQSLCNSYTPSNLVKKKIPGVRIDYIMYHPGSKLKVVLQDYRLPLPDRVQDRSFSYSDHEAVEATIAISEKKVEGTEVDIVERQNIFKDCLVILNHALDRLKTHKTVYLLFAIILSALLIMSLVFETPKGYLVLFNIARAVMSILIFVCLLLAFIWNNMERNAILAGKLAIEVGLTKYSES</sequence>
<evidence type="ECO:0000256" key="14">
    <source>
        <dbReference type="SAM" id="Phobius"/>
    </source>
</evidence>
<organism evidence="16 17">
    <name type="scientific">Callosobruchus maculatus</name>
    <name type="common">Southern cowpea weevil</name>
    <name type="synonym">Pulse bruchid</name>
    <dbReference type="NCBI Taxonomy" id="64391"/>
    <lineage>
        <taxon>Eukaryota</taxon>
        <taxon>Metazoa</taxon>
        <taxon>Ecdysozoa</taxon>
        <taxon>Arthropoda</taxon>
        <taxon>Hexapoda</taxon>
        <taxon>Insecta</taxon>
        <taxon>Pterygota</taxon>
        <taxon>Neoptera</taxon>
        <taxon>Endopterygota</taxon>
        <taxon>Coleoptera</taxon>
        <taxon>Polyphaga</taxon>
        <taxon>Cucujiformia</taxon>
        <taxon>Chrysomeloidea</taxon>
        <taxon>Chrysomelidae</taxon>
        <taxon>Bruchinae</taxon>
        <taxon>Bruchini</taxon>
        <taxon>Callosobruchus</taxon>
    </lineage>
</organism>
<dbReference type="InterPro" id="IPR038772">
    <property type="entry name" value="Sph/SMPD2-like"/>
</dbReference>
<protein>
    <recommendedName>
        <fullName evidence="5">sphingomyelin phosphodiesterase</fullName>
        <ecNumber evidence="5">3.1.4.12</ecNumber>
    </recommendedName>
</protein>
<evidence type="ECO:0000313" key="17">
    <source>
        <dbReference type="Proteomes" id="UP000410492"/>
    </source>
</evidence>
<dbReference type="GO" id="GO:0046872">
    <property type="term" value="F:metal ion binding"/>
    <property type="evidence" value="ECO:0007669"/>
    <property type="project" value="UniProtKB-KW"/>
</dbReference>
<feature type="transmembrane region" description="Helical" evidence="14">
    <location>
        <begin position="421"/>
        <end position="439"/>
    </location>
</feature>
<comment type="subcellular location">
    <subcellularLocation>
        <location evidence="1">Membrane</location>
        <topology evidence="1">Multi-pass membrane protein</topology>
    </subcellularLocation>
</comment>
<gene>
    <name evidence="16" type="ORF">CALMAC_LOCUS4212</name>
</gene>
<dbReference type="EC" id="3.1.4.12" evidence="5"/>
<dbReference type="SUPFAM" id="SSF56219">
    <property type="entry name" value="DNase I-like"/>
    <property type="match status" value="1"/>
</dbReference>
<evidence type="ECO:0000256" key="4">
    <source>
        <dbReference type="ARBA" id="ARBA00006335"/>
    </source>
</evidence>
<keyword evidence="11 14" id="KW-1133">Transmembrane helix</keyword>
<keyword evidence="17" id="KW-1185">Reference proteome</keyword>